<name>A0A010SMI6_PSEFL</name>
<dbReference type="HOGENOM" id="CLU_3010885_0_0_6"/>
<feature type="compositionally biased region" description="Basic and acidic residues" evidence="1">
    <location>
        <begin position="23"/>
        <end position="33"/>
    </location>
</feature>
<evidence type="ECO:0000313" key="3">
    <source>
        <dbReference type="Proteomes" id="UP000022611"/>
    </source>
</evidence>
<sequence>MVGTEHNLQNTTSPMWERAGSGRRSDDSGVTVHKDIDCNGLIASRLAPTEISVGQA</sequence>
<reference evidence="2 3" key="1">
    <citation type="journal article" date="2011" name="J. Bacteriol.">
        <title>Draft genome sequence of the polycyclic aromatic hydrocarbon-degrading, genetically engineered bioluminescent bioreporter Pseudomonas fluorescens HK44.</title>
        <authorList>
            <person name="Chauhan A."/>
            <person name="Layton A.C."/>
            <person name="Williams D.E."/>
            <person name="Smartt A.E."/>
            <person name="Ripp S."/>
            <person name="Karpinets T.V."/>
            <person name="Brown S.D."/>
            <person name="Sayler G.S."/>
        </authorList>
    </citation>
    <scope>NUCLEOTIDE SEQUENCE [LARGE SCALE GENOMIC DNA]</scope>
    <source>
        <strain evidence="2 3">HK44</strain>
    </source>
</reference>
<gene>
    <name evidence="2" type="ORF">HK44_009550</name>
</gene>
<dbReference type="AlphaFoldDB" id="A0A010SMI6"/>
<feature type="compositionally biased region" description="Polar residues" evidence="1">
    <location>
        <begin position="1"/>
        <end position="14"/>
    </location>
</feature>
<protein>
    <submittedName>
        <fullName evidence="2">Uncharacterized protein</fullName>
    </submittedName>
</protein>
<evidence type="ECO:0000313" key="2">
    <source>
        <dbReference type="EMBL" id="EXF94155.1"/>
    </source>
</evidence>
<dbReference type="Proteomes" id="UP000022611">
    <property type="component" value="Unassembled WGS sequence"/>
</dbReference>
<organism evidence="2 3">
    <name type="scientific">Pseudomonas fluorescens HK44</name>
    <dbReference type="NCBI Taxonomy" id="1042209"/>
    <lineage>
        <taxon>Bacteria</taxon>
        <taxon>Pseudomonadati</taxon>
        <taxon>Pseudomonadota</taxon>
        <taxon>Gammaproteobacteria</taxon>
        <taxon>Pseudomonadales</taxon>
        <taxon>Pseudomonadaceae</taxon>
        <taxon>Pseudomonas</taxon>
    </lineage>
</organism>
<evidence type="ECO:0000256" key="1">
    <source>
        <dbReference type="SAM" id="MobiDB-lite"/>
    </source>
</evidence>
<dbReference type="EMBL" id="AFOY02000015">
    <property type="protein sequence ID" value="EXF94155.1"/>
    <property type="molecule type" value="Genomic_DNA"/>
</dbReference>
<accession>A0A010SMI6</accession>
<dbReference type="PATRIC" id="fig|1042209.11.peg.4308"/>
<comment type="caution">
    <text evidence="2">The sequence shown here is derived from an EMBL/GenBank/DDBJ whole genome shotgun (WGS) entry which is preliminary data.</text>
</comment>
<proteinExistence type="predicted"/>
<feature type="region of interest" description="Disordered" evidence="1">
    <location>
        <begin position="1"/>
        <end position="33"/>
    </location>
</feature>